<dbReference type="SUPFAM" id="SSF52821">
    <property type="entry name" value="Rhodanese/Cell cycle control phosphatase"/>
    <property type="match status" value="1"/>
</dbReference>
<gene>
    <name evidence="2" type="ORF">OS242_03385</name>
</gene>
<dbReference type="Gene3D" id="3.40.250.10">
    <property type="entry name" value="Rhodanese-like domain"/>
    <property type="match status" value="1"/>
</dbReference>
<dbReference type="InterPro" id="IPR036873">
    <property type="entry name" value="Rhodanese-like_dom_sf"/>
</dbReference>
<dbReference type="InterPro" id="IPR001763">
    <property type="entry name" value="Rhodanese-like_dom"/>
</dbReference>
<dbReference type="CDD" id="cd00158">
    <property type="entry name" value="RHOD"/>
    <property type="match status" value="1"/>
</dbReference>
<dbReference type="SMART" id="SM00450">
    <property type="entry name" value="RHOD"/>
    <property type="match status" value="1"/>
</dbReference>
<sequence>MPHEIDGIQQIDQEELQQLLKEKEGKIKFIDVREPEEYNAGHIPNVPLIPMNSIPQRLDELDKDEEYVFICRSGNRSHMVSRFLKQQGFEKVTNFNGGMLSWRGDVKQGMEE</sequence>
<name>A0ABT3X0C6_9BACL</name>
<dbReference type="PROSITE" id="PS50206">
    <property type="entry name" value="RHODANESE_3"/>
    <property type="match status" value="1"/>
</dbReference>
<dbReference type="RefSeq" id="WP_267150234.1">
    <property type="nucleotide sequence ID" value="NZ_JAPMLT010000001.1"/>
</dbReference>
<evidence type="ECO:0000313" key="2">
    <source>
        <dbReference type="EMBL" id="MCX7569005.1"/>
    </source>
</evidence>
<reference evidence="2 3" key="1">
    <citation type="submission" date="2022-11" db="EMBL/GenBank/DDBJ databases">
        <title>Study of microbial diversity in lake waters.</title>
        <authorList>
            <person name="Zhang J."/>
        </authorList>
    </citation>
    <scope>NUCLEOTIDE SEQUENCE [LARGE SCALE GENOMIC DNA]</scope>
    <source>
        <strain evidence="2 3">DT12</strain>
    </source>
</reference>
<protein>
    <submittedName>
        <fullName evidence="2">Rhodanese-like domain-containing protein</fullName>
    </submittedName>
</protein>
<dbReference type="InterPro" id="IPR050229">
    <property type="entry name" value="GlpE_sulfurtransferase"/>
</dbReference>
<feature type="domain" description="Rhodanese" evidence="1">
    <location>
        <begin position="23"/>
        <end position="111"/>
    </location>
</feature>
<evidence type="ECO:0000313" key="3">
    <source>
        <dbReference type="Proteomes" id="UP001208017"/>
    </source>
</evidence>
<keyword evidence="3" id="KW-1185">Reference proteome</keyword>
<organism evidence="2 3">
    <name type="scientific">Tumebacillus lacus</name>
    <dbReference type="NCBI Taxonomy" id="2995335"/>
    <lineage>
        <taxon>Bacteria</taxon>
        <taxon>Bacillati</taxon>
        <taxon>Bacillota</taxon>
        <taxon>Bacilli</taxon>
        <taxon>Bacillales</taxon>
        <taxon>Alicyclobacillaceae</taxon>
        <taxon>Tumebacillus</taxon>
    </lineage>
</organism>
<proteinExistence type="predicted"/>
<dbReference type="PANTHER" id="PTHR43031">
    <property type="entry name" value="FAD-DEPENDENT OXIDOREDUCTASE"/>
    <property type="match status" value="1"/>
</dbReference>
<dbReference type="PANTHER" id="PTHR43031:SF17">
    <property type="entry name" value="SULFURTRANSFERASE YTWF-RELATED"/>
    <property type="match status" value="1"/>
</dbReference>
<dbReference type="Proteomes" id="UP001208017">
    <property type="component" value="Unassembled WGS sequence"/>
</dbReference>
<evidence type="ECO:0000259" key="1">
    <source>
        <dbReference type="PROSITE" id="PS50206"/>
    </source>
</evidence>
<comment type="caution">
    <text evidence="2">The sequence shown here is derived from an EMBL/GenBank/DDBJ whole genome shotgun (WGS) entry which is preliminary data.</text>
</comment>
<dbReference type="EMBL" id="JAPMLT010000001">
    <property type="protein sequence ID" value="MCX7569005.1"/>
    <property type="molecule type" value="Genomic_DNA"/>
</dbReference>
<dbReference type="Pfam" id="PF00581">
    <property type="entry name" value="Rhodanese"/>
    <property type="match status" value="1"/>
</dbReference>
<accession>A0ABT3X0C6</accession>